<evidence type="ECO:0000256" key="8">
    <source>
        <dbReference type="ARBA" id="ARBA00017684"/>
    </source>
</evidence>
<evidence type="ECO:0000256" key="5">
    <source>
        <dbReference type="ARBA" id="ARBA00004661"/>
    </source>
</evidence>
<comment type="similarity">
    <text evidence="6 18">Belongs to the sugar phosphate cyclases superfamily. Dehydroquinate synthase family.</text>
</comment>
<keyword evidence="14 18" id="KW-0520">NAD</keyword>
<dbReference type="InterPro" id="IPR050071">
    <property type="entry name" value="Dehydroquinate_synthase"/>
</dbReference>
<comment type="cofactor">
    <cofactor evidence="18">
        <name>Co(2+)</name>
        <dbReference type="ChEBI" id="CHEBI:48828"/>
    </cofactor>
    <cofactor evidence="18">
        <name>Zn(2+)</name>
        <dbReference type="ChEBI" id="CHEBI:29105"/>
    </cofactor>
    <text evidence="18">Binds 1 divalent metal cation per subunit. Can use either Co(2+) or Zn(2+).</text>
</comment>
<evidence type="ECO:0000259" key="19">
    <source>
        <dbReference type="Pfam" id="PF01761"/>
    </source>
</evidence>
<evidence type="ECO:0000256" key="2">
    <source>
        <dbReference type="ARBA" id="ARBA00001911"/>
    </source>
</evidence>
<dbReference type="InterPro" id="IPR030963">
    <property type="entry name" value="DHQ_synth_fam"/>
</dbReference>
<keyword evidence="10 18" id="KW-0028">Amino-acid biosynthesis</keyword>
<evidence type="ECO:0000256" key="12">
    <source>
        <dbReference type="ARBA" id="ARBA00022741"/>
    </source>
</evidence>
<feature type="binding site" evidence="18">
    <location>
        <begin position="128"/>
        <end position="129"/>
    </location>
    <ligand>
        <name>NAD(+)</name>
        <dbReference type="ChEBI" id="CHEBI:57540"/>
    </ligand>
</feature>
<dbReference type="InterPro" id="IPR056179">
    <property type="entry name" value="DHQS_C"/>
</dbReference>
<evidence type="ECO:0000256" key="4">
    <source>
        <dbReference type="ARBA" id="ARBA00004496"/>
    </source>
</evidence>
<dbReference type="EC" id="4.2.3.4" evidence="7 18"/>
<keyword evidence="15 18" id="KW-0057">Aromatic amino acid biosynthesis</keyword>
<dbReference type="GO" id="GO:0008652">
    <property type="term" value="P:amino acid biosynthetic process"/>
    <property type="evidence" value="ECO:0007669"/>
    <property type="project" value="UniProtKB-KW"/>
</dbReference>
<evidence type="ECO:0000256" key="9">
    <source>
        <dbReference type="ARBA" id="ARBA00022490"/>
    </source>
</evidence>
<evidence type="ECO:0000256" key="11">
    <source>
        <dbReference type="ARBA" id="ARBA00022723"/>
    </source>
</evidence>
<reference evidence="21 22" key="1">
    <citation type="journal article" date="2014" name="Int. J. Syst. Evol. Microbiol.">
        <title>Phylogenomics and the dynamic genome evolution of the genus Streptococcus.</title>
        <authorList>
            <consortium name="The Broad Institute Genome Sequencing Platform"/>
            <person name="Richards V.P."/>
            <person name="Palmer S.R."/>
            <person name="Pavinski Bitar P.D."/>
            <person name="Qin X."/>
            <person name="Weinstock G.M."/>
            <person name="Highlander S.K."/>
            <person name="Town C.D."/>
            <person name="Burne R.A."/>
            <person name="Stanhope M.J."/>
        </authorList>
    </citation>
    <scope>NUCLEOTIDE SEQUENCE [LARGE SCALE GENOMIC DNA]</scope>
    <source>
        <strain evidence="21 22">707-05</strain>
    </source>
</reference>
<evidence type="ECO:0000256" key="15">
    <source>
        <dbReference type="ARBA" id="ARBA00023141"/>
    </source>
</evidence>
<keyword evidence="11 18" id="KW-0479">Metal-binding</keyword>
<dbReference type="HAMAP" id="MF_00110">
    <property type="entry name" value="DHQ_synthase"/>
    <property type="match status" value="1"/>
</dbReference>
<evidence type="ECO:0000256" key="7">
    <source>
        <dbReference type="ARBA" id="ARBA00013031"/>
    </source>
</evidence>
<dbReference type="PIRSF" id="PIRSF001455">
    <property type="entry name" value="DHQ_synth"/>
    <property type="match status" value="1"/>
</dbReference>
<comment type="caution">
    <text evidence="18">Lacks conserved residue(s) required for the propagation of feature annotation.</text>
</comment>
<comment type="function">
    <text evidence="18">Catalyzes the conversion of 3-deoxy-D-arabino-heptulosonate 7-phosphate (DAHP) to dehydroquinate (DHQ).</text>
</comment>
<dbReference type="RefSeq" id="WP_008087981.1">
    <property type="nucleotide sequence ID" value="NZ_AEUX02000004.1"/>
</dbReference>
<accession>G5K150</accession>
<keyword evidence="22" id="KW-1185">Reference proteome</keyword>
<name>G5K150_9STRE</name>
<protein>
    <recommendedName>
        <fullName evidence="8 18">3-dehydroquinate synthase</fullName>
        <shortName evidence="18">DHQS</shortName>
        <ecNumber evidence="7 18">4.2.3.4</ecNumber>
    </recommendedName>
</protein>
<feature type="binding site" evidence="18">
    <location>
        <position position="260"/>
    </location>
    <ligand>
        <name>Zn(2+)</name>
        <dbReference type="ChEBI" id="CHEBI:29105"/>
    </ligand>
</feature>
<evidence type="ECO:0000256" key="14">
    <source>
        <dbReference type="ARBA" id="ARBA00023027"/>
    </source>
</evidence>
<evidence type="ECO:0000256" key="17">
    <source>
        <dbReference type="ARBA" id="ARBA00023285"/>
    </source>
</evidence>
<dbReference type="GO" id="GO:0000166">
    <property type="term" value="F:nucleotide binding"/>
    <property type="evidence" value="ECO:0007669"/>
    <property type="project" value="UniProtKB-KW"/>
</dbReference>
<keyword evidence="12 18" id="KW-0547">Nucleotide-binding</keyword>
<dbReference type="UniPathway" id="UPA00053">
    <property type="reaction ID" value="UER00085"/>
</dbReference>
<evidence type="ECO:0000313" key="22">
    <source>
        <dbReference type="Proteomes" id="UP000003330"/>
    </source>
</evidence>
<comment type="catalytic activity">
    <reaction evidence="1 18">
        <text>7-phospho-2-dehydro-3-deoxy-D-arabino-heptonate = 3-dehydroquinate + phosphate</text>
        <dbReference type="Rhea" id="RHEA:21968"/>
        <dbReference type="ChEBI" id="CHEBI:32364"/>
        <dbReference type="ChEBI" id="CHEBI:43474"/>
        <dbReference type="ChEBI" id="CHEBI:58394"/>
        <dbReference type="EC" id="4.2.3.4"/>
    </reaction>
</comment>
<dbReference type="Proteomes" id="UP000003330">
    <property type="component" value="Unassembled WGS sequence"/>
</dbReference>
<dbReference type="InterPro" id="IPR030960">
    <property type="entry name" value="DHQS/DOIS_N"/>
</dbReference>
<comment type="pathway">
    <text evidence="5 18">Metabolic intermediate biosynthesis; chorismate biosynthesis; chorismate from D-erythrose 4-phosphate and phosphoenolpyruvate: step 2/7.</text>
</comment>
<dbReference type="PANTHER" id="PTHR43622">
    <property type="entry name" value="3-DEHYDROQUINATE SYNTHASE"/>
    <property type="match status" value="1"/>
</dbReference>
<evidence type="ECO:0000256" key="18">
    <source>
        <dbReference type="HAMAP-Rule" id="MF_00110"/>
    </source>
</evidence>
<evidence type="ECO:0000256" key="16">
    <source>
        <dbReference type="ARBA" id="ARBA00023239"/>
    </source>
</evidence>
<feature type="binding site" evidence="18">
    <location>
        <position position="183"/>
    </location>
    <ligand>
        <name>Zn(2+)</name>
        <dbReference type="ChEBI" id="CHEBI:29105"/>
    </ligand>
</feature>
<dbReference type="EMBL" id="AEUX02000004">
    <property type="protein sequence ID" value="EHI70432.1"/>
    <property type="molecule type" value="Genomic_DNA"/>
</dbReference>
<evidence type="ECO:0000313" key="21">
    <source>
        <dbReference type="EMBL" id="EHI70432.1"/>
    </source>
</evidence>
<dbReference type="GO" id="GO:0005737">
    <property type="term" value="C:cytoplasm"/>
    <property type="evidence" value="ECO:0007669"/>
    <property type="project" value="UniProtKB-SubCell"/>
</dbReference>
<dbReference type="STRING" id="764299.STRIC_0327"/>
<gene>
    <name evidence="18 21" type="primary">aroB</name>
    <name evidence="21" type="ORF">STRIC_0327</name>
</gene>
<sequence>MTDQLTIHSKLRDYPILFTEDIFQPLQELVATKKEPKILFLTDQNVYDLYQPLFEKLQESFKACLHISPAGGQSKSLEETSRIYNKLLDENFTRKDMIVTIGGGVIGDLGGFVAATFYRGISYVQIPTTLLSQVDSSIGGKVGIHFNDFTNMIGSIYPPELIIVSTNFLLTLPEREFSCGISEMLKIAFIHDKPYFKEIVAYQKNPDQSLLKPLIYQAINHKKKIVEEDEFENGKRLSLNFGHTIGHAIEALCHHDAYHHGEAIAVGMIFEAKLALAHGEIKQEDLDQLTQAFQAFQLPTALNKFQPKAEELFDVLKTDKKNSKDTIVFILPNQNGFLPLAISKENQAFVETIRQLLQLH</sequence>
<dbReference type="PANTHER" id="PTHR43622:SF7">
    <property type="entry name" value="3-DEHYDROQUINATE SYNTHASE, CHLOROPLASTIC"/>
    <property type="match status" value="1"/>
</dbReference>
<feature type="binding site" evidence="18">
    <location>
        <begin position="168"/>
        <end position="171"/>
    </location>
    <ligand>
        <name>NAD(+)</name>
        <dbReference type="ChEBI" id="CHEBI:57540"/>
    </ligand>
</feature>
<evidence type="ECO:0000256" key="13">
    <source>
        <dbReference type="ARBA" id="ARBA00022833"/>
    </source>
</evidence>
<comment type="cofactor">
    <cofactor evidence="2 18">
        <name>NAD(+)</name>
        <dbReference type="ChEBI" id="CHEBI:57540"/>
    </cofactor>
</comment>
<dbReference type="FunFam" id="3.40.50.1970:FF:000007">
    <property type="entry name" value="Pentafunctional AROM polypeptide"/>
    <property type="match status" value="1"/>
</dbReference>
<dbReference type="Pfam" id="PF24621">
    <property type="entry name" value="DHQS_C"/>
    <property type="match status" value="1"/>
</dbReference>
<proteinExistence type="inferred from homology"/>
<keyword evidence="16 18" id="KW-0456">Lyase</keyword>
<dbReference type="eggNOG" id="COG0337">
    <property type="taxonomic scope" value="Bacteria"/>
</dbReference>
<dbReference type="SUPFAM" id="SSF56796">
    <property type="entry name" value="Dehydroquinate synthase-like"/>
    <property type="match status" value="1"/>
</dbReference>
<feature type="binding site" evidence="18">
    <location>
        <begin position="104"/>
        <end position="108"/>
    </location>
    <ligand>
        <name>NAD(+)</name>
        <dbReference type="ChEBI" id="CHEBI:57540"/>
    </ligand>
</feature>
<dbReference type="GO" id="GO:0009423">
    <property type="term" value="P:chorismate biosynthetic process"/>
    <property type="evidence" value="ECO:0007669"/>
    <property type="project" value="UniProtKB-UniRule"/>
</dbReference>
<dbReference type="Pfam" id="PF01761">
    <property type="entry name" value="DHQ_synthase"/>
    <property type="match status" value="1"/>
</dbReference>
<evidence type="ECO:0000256" key="6">
    <source>
        <dbReference type="ARBA" id="ARBA00005412"/>
    </source>
</evidence>
<keyword evidence="9 18" id="KW-0963">Cytoplasm</keyword>
<dbReference type="Gene3D" id="1.20.1090.10">
    <property type="entry name" value="Dehydroquinate synthase-like - alpha domain"/>
    <property type="match status" value="1"/>
</dbReference>
<dbReference type="Gene3D" id="3.40.50.1970">
    <property type="match status" value="1"/>
</dbReference>
<evidence type="ECO:0000256" key="3">
    <source>
        <dbReference type="ARBA" id="ARBA00001947"/>
    </source>
</evidence>
<feature type="domain" description="3-dehydroquinate synthase C-terminal" evidence="20">
    <location>
        <begin position="180"/>
        <end position="322"/>
    </location>
</feature>
<dbReference type="InterPro" id="IPR016037">
    <property type="entry name" value="DHQ_synth_AroB"/>
</dbReference>
<dbReference type="GO" id="GO:0046872">
    <property type="term" value="F:metal ion binding"/>
    <property type="evidence" value="ECO:0007669"/>
    <property type="project" value="UniProtKB-KW"/>
</dbReference>
<comment type="cofactor">
    <cofactor evidence="3">
        <name>Zn(2+)</name>
        <dbReference type="ChEBI" id="CHEBI:29105"/>
    </cofactor>
</comment>
<dbReference type="NCBIfam" id="TIGR01357">
    <property type="entry name" value="aroB"/>
    <property type="match status" value="1"/>
</dbReference>
<keyword evidence="13 18" id="KW-0862">Zinc</keyword>
<keyword evidence="17 18" id="KW-0170">Cobalt</keyword>
<feature type="domain" description="3-dehydroquinate synthase N-terminal" evidence="19">
    <location>
        <begin position="69"/>
        <end position="178"/>
    </location>
</feature>
<dbReference type="AlphaFoldDB" id="G5K150"/>
<dbReference type="GO" id="GO:0009073">
    <property type="term" value="P:aromatic amino acid family biosynthetic process"/>
    <property type="evidence" value="ECO:0007669"/>
    <property type="project" value="UniProtKB-KW"/>
</dbReference>
<dbReference type="OrthoDB" id="9806583at2"/>
<evidence type="ECO:0000256" key="1">
    <source>
        <dbReference type="ARBA" id="ARBA00001393"/>
    </source>
</evidence>
<evidence type="ECO:0000259" key="20">
    <source>
        <dbReference type="Pfam" id="PF24621"/>
    </source>
</evidence>
<dbReference type="GO" id="GO:0003856">
    <property type="term" value="F:3-dehydroquinate synthase activity"/>
    <property type="evidence" value="ECO:0007669"/>
    <property type="project" value="UniProtKB-UniRule"/>
</dbReference>
<feature type="binding site" evidence="18">
    <location>
        <position position="243"/>
    </location>
    <ligand>
        <name>Zn(2+)</name>
        <dbReference type="ChEBI" id="CHEBI:29105"/>
    </ligand>
</feature>
<feature type="binding site" evidence="18">
    <location>
        <position position="141"/>
    </location>
    <ligand>
        <name>NAD(+)</name>
        <dbReference type="ChEBI" id="CHEBI:57540"/>
    </ligand>
</feature>
<comment type="caution">
    <text evidence="21">The sequence shown here is derived from an EMBL/GenBank/DDBJ whole genome shotgun (WGS) entry which is preliminary data.</text>
</comment>
<evidence type="ECO:0000256" key="10">
    <source>
        <dbReference type="ARBA" id="ARBA00022605"/>
    </source>
</evidence>
<comment type="subcellular location">
    <subcellularLocation>
        <location evidence="4 18">Cytoplasm</location>
    </subcellularLocation>
</comment>
<dbReference type="CDD" id="cd08195">
    <property type="entry name" value="DHQS"/>
    <property type="match status" value="1"/>
</dbReference>
<organism evidence="21 22">
    <name type="scientific">Streptococcus ictaluri 707-05</name>
    <dbReference type="NCBI Taxonomy" id="764299"/>
    <lineage>
        <taxon>Bacteria</taxon>
        <taxon>Bacillati</taxon>
        <taxon>Bacillota</taxon>
        <taxon>Bacilli</taxon>
        <taxon>Lactobacillales</taxon>
        <taxon>Streptococcaceae</taxon>
        <taxon>Streptococcus</taxon>
    </lineage>
</organism>